<dbReference type="GO" id="GO:0005524">
    <property type="term" value="F:ATP binding"/>
    <property type="evidence" value="ECO:0007669"/>
    <property type="project" value="UniProtKB-KW"/>
</dbReference>
<dbReference type="GO" id="GO:0006281">
    <property type="term" value="P:DNA repair"/>
    <property type="evidence" value="ECO:0007669"/>
    <property type="project" value="TreeGrafter"/>
</dbReference>
<dbReference type="OrthoDB" id="9763310at2"/>
<dbReference type="Proteomes" id="UP000051139">
    <property type="component" value="Unassembled WGS sequence"/>
</dbReference>
<dbReference type="GO" id="GO:0006310">
    <property type="term" value="P:DNA recombination"/>
    <property type="evidence" value="ECO:0007669"/>
    <property type="project" value="InterPro"/>
</dbReference>
<evidence type="ECO:0000256" key="4">
    <source>
        <dbReference type="ARBA" id="ARBA00022840"/>
    </source>
</evidence>
<evidence type="ECO:0000256" key="1">
    <source>
        <dbReference type="ARBA" id="ARBA00022741"/>
    </source>
</evidence>
<dbReference type="InterPro" id="IPR011545">
    <property type="entry name" value="DEAD/DEAH_box_helicase_dom"/>
</dbReference>
<dbReference type="AlphaFoldDB" id="A0A0R2L5K4"/>
<evidence type="ECO:0000313" key="8">
    <source>
        <dbReference type="EMBL" id="GEK27783.1"/>
    </source>
</evidence>
<proteinExistence type="predicted"/>
<keyword evidence="10" id="KW-1185">Reference proteome</keyword>
<dbReference type="PROSITE" id="PS51194">
    <property type="entry name" value="HELICASE_CTER"/>
    <property type="match status" value="1"/>
</dbReference>
<reference evidence="8 11" key="2">
    <citation type="submission" date="2019-07" db="EMBL/GenBank/DDBJ databases">
        <title>Whole genome shotgun sequence of Lactobacillus siliginis NBRC 101315.</title>
        <authorList>
            <person name="Hosoyama A."/>
            <person name="Uohara A."/>
            <person name="Ohji S."/>
            <person name="Ichikawa N."/>
        </authorList>
    </citation>
    <scope>NUCLEOTIDE SEQUENCE [LARGE SCALE GENOMIC DNA]</scope>
    <source>
        <strain evidence="8 11">NBRC 101315</strain>
    </source>
</reference>
<dbReference type="PATRIC" id="fig|348151.3.peg.925"/>
<dbReference type="PROSITE" id="PS51192">
    <property type="entry name" value="HELICASE_ATP_BIND_1"/>
    <property type="match status" value="1"/>
</dbReference>
<dbReference type="EMBL" id="JQCB01000002">
    <property type="protein sequence ID" value="KRN97023.1"/>
    <property type="molecule type" value="Genomic_DNA"/>
</dbReference>
<evidence type="ECO:0000256" key="5">
    <source>
        <dbReference type="ARBA" id="ARBA00023125"/>
    </source>
</evidence>
<dbReference type="RefSeq" id="WP_057808982.1">
    <property type="nucleotide sequence ID" value="NZ_BJUD01000001.1"/>
</dbReference>
<keyword evidence="1" id="KW-0547">Nucleotide-binding</keyword>
<feature type="domain" description="Helicase ATP-binding" evidence="6">
    <location>
        <begin position="49"/>
        <end position="216"/>
    </location>
</feature>
<name>A0A0R2L5K4_9LACO</name>
<dbReference type="SMART" id="SM00490">
    <property type="entry name" value="HELICc"/>
    <property type="match status" value="1"/>
</dbReference>
<dbReference type="Proteomes" id="UP000321429">
    <property type="component" value="Unassembled WGS sequence"/>
</dbReference>
<evidence type="ECO:0000259" key="6">
    <source>
        <dbReference type="PROSITE" id="PS51192"/>
    </source>
</evidence>
<dbReference type="GO" id="GO:0030894">
    <property type="term" value="C:replisome"/>
    <property type="evidence" value="ECO:0007669"/>
    <property type="project" value="TreeGrafter"/>
</dbReference>
<dbReference type="GO" id="GO:0009378">
    <property type="term" value="F:four-way junction helicase activity"/>
    <property type="evidence" value="ECO:0007669"/>
    <property type="project" value="TreeGrafter"/>
</dbReference>
<evidence type="ECO:0000313" key="11">
    <source>
        <dbReference type="Proteomes" id="UP000321429"/>
    </source>
</evidence>
<feature type="domain" description="Helicase C-terminal" evidence="7">
    <location>
        <begin position="241"/>
        <end position="390"/>
    </location>
</feature>
<evidence type="ECO:0000259" key="7">
    <source>
        <dbReference type="PROSITE" id="PS51194"/>
    </source>
</evidence>
<dbReference type="Pfam" id="PF00271">
    <property type="entry name" value="Helicase_C"/>
    <property type="match status" value="1"/>
</dbReference>
<keyword evidence="2" id="KW-0378">Hydrolase</keyword>
<dbReference type="STRING" id="348151.IV55_GL000900"/>
<dbReference type="PANTHER" id="PTHR13710">
    <property type="entry name" value="DNA HELICASE RECQ FAMILY MEMBER"/>
    <property type="match status" value="1"/>
</dbReference>
<dbReference type="CDD" id="cd17920">
    <property type="entry name" value="DEXHc_RecQ"/>
    <property type="match status" value="1"/>
</dbReference>
<dbReference type="NCBIfam" id="TIGR00614">
    <property type="entry name" value="recQ_fam"/>
    <property type="match status" value="1"/>
</dbReference>
<comment type="caution">
    <text evidence="9">The sequence shown here is derived from an EMBL/GenBank/DDBJ whole genome shotgun (WGS) entry which is preliminary data.</text>
</comment>
<dbReference type="InterPro" id="IPR014001">
    <property type="entry name" value="Helicase_ATP-bd"/>
</dbReference>
<organism evidence="9 10">
    <name type="scientific">Furfurilactobacillus siliginis</name>
    <dbReference type="NCBI Taxonomy" id="348151"/>
    <lineage>
        <taxon>Bacteria</taxon>
        <taxon>Bacillati</taxon>
        <taxon>Bacillota</taxon>
        <taxon>Bacilli</taxon>
        <taxon>Lactobacillales</taxon>
        <taxon>Lactobacillaceae</taxon>
        <taxon>Furfurilactobacillus</taxon>
    </lineage>
</organism>
<dbReference type="SMART" id="SM00487">
    <property type="entry name" value="DEXDc"/>
    <property type="match status" value="1"/>
</dbReference>
<dbReference type="PANTHER" id="PTHR13710:SF84">
    <property type="entry name" value="ATP-DEPENDENT DNA HELICASE RECS-RELATED"/>
    <property type="match status" value="1"/>
</dbReference>
<dbReference type="InterPro" id="IPR004589">
    <property type="entry name" value="DNA_helicase_ATP-dep_RecQ"/>
</dbReference>
<dbReference type="GO" id="GO:0043590">
    <property type="term" value="C:bacterial nucleoid"/>
    <property type="evidence" value="ECO:0007669"/>
    <property type="project" value="TreeGrafter"/>
</dbReference>
<gene>
    <name evidence="9" type="ORF">IV55_GL000900</name>
    <name evidence="8" type="ORF">LSI01_00940</name>
</gene>
<dbReference type="InterPro" id="IPR001650">
    <property type="entry name" value="Helicase_C-like"/>
</dbReference>
<evidence type="ECO:0000256" key="3">
    <source>
        <dbReference type="ARBA" id="ARBA00022806"/>
    </source>
</evidence>
<dbReference type="GO" id="GO:0043138">
    <property type="term" value="F:3'-5' DNA helicase activity"/>
    <property type="evidence" value="ECO:0007669"/>
    <property type="project" value="TreeGrafter"/>
</dbReference>
<protein>
    <submittedName>
        <fullName evidence="8 9">ATP-dependent DNA helicase</fullName>
    </submittedName>
</protein>
<dbReference type="InterPro" id="IPR027417">
    <property type="entry name" value="P-loop_NTPase"/>
</dbReference>
<keyword evidence="5" id="KW-0238">DNA-binding</keyword>
<evidence type="ECO:0000313" key="10">
    <source>
        <dbReference type="Proteomes" id="UP000051139"/>
    </source>
</evidence>
<keyword evidence="4" id="KW-0067">ATP-binding</keyword>
<dbReference type="GO" id="GO:0003677">
    <property type="term" value="F:DNA binding"/>
    <property type="evidence" value="ECO:0007669"/>
    <property type="project" value="UniProtKB-KW"/>
</dbReference>
<dbReference type="GO" id="GO:0016787">
    <property type="term" value="F:hydrolase activity"/>
    <property type="evidence" value="ECO:0007669"/>
    <property type="project" value="UniProtKB-KW"/>
</dbReference>
<dbReference type="InterPro" id="IPR002464">
    <property type="entry name" value="DNA/RNA_helicase_DEAH_CS"/>
</dbReference>
<evidence type="ECO:0000313" key="9">
    <source>
        <dbReference type="EMBL" id="KRN97023.1"/>
    </source>
</evidence>
<evidence type="ECO:0000256" key="2">
    <source>
        <dbReference type="ARBA" id="ARBA00022801"/>
    </source>
</evidence>
<dbReference type="Gene3D" id="3.40.50.300">
    <property type="entry name" value="P-loop containing nucleotide triphosphate hydrolases"/>
    <property type="match status" value="2"/>
</dbReference>
<dbReference type="Pfam" id="PF00270">
    <property type="entry name" value="DEAD"/>
    <property type="match status" value="1"/>
</dbReference>
<reference evidence="9 10" key="1">
    <citation type="journal article" date="2015" name="Genome Announc.">
        <title>Expanding the biotechnology potential of lactobacilli through comparative genomics of 213 strains and associated genera.</title>
        <authorList>
            <person name="Sun Z."/>
            <person name="Harris H.M."/>
            <person name="McCann A."/>
            <person name="Guo C."/>
            <person name="Argimon S."/>
            <person name="Zhang W."/>
            <person name="Yang X."/>
            <person name="Jeffery I.B."/>
            <person name="Cooney J.C."/>
            <person name="Kagawa T.F."/>
            <person name="Liu W."/>
            <person name="Song Y."/>
            <person name="Salvetti E."/>
            <person name="Wrobel A."/>
            <person name="Rasinkangas P."/>
            <person name="Parkhill J."/>
            <person name="Rea M.C."/>
            <person name="O'Sullivan O."/>
            <person name="Ritari J."/>
            <person name="Douillard F.P."/>
            <person name="Paul Ross R."/>
            <person name="Yang R."/>
            <person name="Briner A.E."/>
            <person name="Felis G.E."/>
            <person name="de Vos W.M."/>
            <person name="Barrangou R."/>
            <person name="Klaenhammer T.R."/>
            <person name="Caufield P.W."/>
            <person name="Cui Y."/>
            <person name="Zhang H."/>
            <person name="O'Toole P.W."/>
        </authorList>
    </citation>
    <scope>NUCLEOTIDE SEQUENCE [LARGE SCALE GENOMIC DNA]</scope>
    <source>
        <strain evidence="9 10">DSM 22696</strain>
    </source>
</reference>
<dbReference type="EMBL" id="BJUD01000001">
    <property type="protein sequence ID" value="GEK27783.1"/>
    <property type="molecule type" value="Genomic_DNA"/>
</dbReference>
<dbReference type="PROSITE" id="PS00690">
    <property type="entry name" value="DEAH_ATP_HELICASE"/>
    <property type="match status" value="1"/>
</dbReference>
<accession>A0A0R2L5K4</accession>
<keyword evidence="3 9" id="KW-0347">Helicase</keyword>
<sequence>MAVDPTHVKQNDPRLKLKQSDVDFARERQAALRTHFGFSDFHPGQAAALDGLQHGRDVLAVLPTGSGKTLVYELATYLLNRPCLVVSPLLSLMQDQVGRLNQRGERRAVAINSMMTPPERMQALQRLDQFRFIFTSPEMLLNNDVIQALRRLQIGLLVIDEAHCISTWGPDFRPAYRSLGTVREALGEPLTLAVTATADHQVQTDIEKVLQLSANHAVVRQSVDRTNIFLNVMRFTSRKQKNEALLTLVESSKKPGIIYFSSKKQADEWAQRFQVAGINAASYHAGLEATTRFSVQQQFMLDRLQVVCATSAFGMGIDKADIRFVIHYHMPSNLLDYVQEIGRAGRDGQQSIATLLVAPGDAQLPADLADLQLPDKATIGRVYAEHQPVLQSDPERLVGYYKEHGYGMDELIELLAKRLQSRRLALRKLMQYIDEPDCLRKNLLAAFDESAPSHDDHCCANSATTMTLSSLDLADDEPRVNLQLPDWQTQMRQLFSEKFIN</sequence>
<dbReference type="SUPFAM" id="SSF52540">
    <property type="entry name" value="P-loop containing nucleoside triphosphate hydrolases"/>
    <property type="match status" value="1"/>
</dbReference>
<dbReference type="GO" id="GO:0005737">
    <property type="term" value="C:cytoplasm"/>
    <property type="evidence" value="ECO:0007669"/>
    <property type="project" value="TreeGrafter"/>
</dbReference>